<gene>
    <name evidence="1" type="ORF">ENR15_03870</name>
</gene>
<proteinExistence type="predicted"/>
<sequence>MDHLRLVKLNQGLLTGTALLAVGSIVAGAVGGPVLAGIANFTAGMTGNNLGALVEKLCNSRDVLIKHDNSTDETMIKP</sequence>
<evidence type="ECO:0000313" key="1">
    <source>
        <dbReference type="EMBL" id="HGF99814.1"/>
    </source>
</evidence>
<name>A0A7C3VQW0_9CYAN</name>
<dbReference type="AlphaFoldDB" id="A0A7C3VQW0"/>
<dbReference type="EMBL" id="DSPX01000039">
    <property type="protein sequence ID" value="HGF99814.1"/>
    <property type="molecule type" value="Genomic_DNA"/>
</dbReference>
<reference evidence="1" key="1">
    <citation type="journal article" date="2020" name="mSystems">
        <title>Genome- and Community-Level Interaction Insights into Carbon Utilization and Element Cycling Functions of Hydrothermarchaeota in Hydrothermal Sediment.</title>
        <authorList>
            <person name="Zhou Z."/>
            <person name="Liu Y."/>
            <person name="Xu W."/>
            <person name="Pan J."/>
            <person name="Luo Z.H."/>
            <person name="Li M."/>
        </authorList>
    </citation>
    <scope>NUCLEOTIDE SEQUENCE [LARGE SCALE GENOMIC DNA]</scope>
    <source>
        <strain evidence="1">SpSt-374</strain>
    </source>
</reference>
<organism evidence="1">
    <name type="scientific">Planktothricoides sp. SpSt-374</name>
    <dbReference type="NCBI Taxonomy" id="2282167"/>
    <lineage>
        <taxon>Bacteria</taxon>
        <taxon>Bacillati</taxon>
        <taxon>Cyanobacteriota</taxon>
        <taxon>Cyanophyceae</taxon>
        <taxon>Oscillatoriophycideae</taxon>
        <taxon>Oscillatoriales</taxon>
        <taxon>Oscillatoriaceae</taxon>
        <taxon>Planktothricoides</taxon>
    </lineage>
</organism>
<protein>
    <submittedName>
        <fullName evidence="1">Uncharacterized protein</fullName>
    </submittedName>
</protein>
<comment type="caution">
    <text evidence="1">The sequence shown here is derived from an EMBL/GenBank/DDBJ whole genome shotgun (WGS) entry which is preliminary data.</text>
</comment>
<accession>A0A7C3VQW0</accession>